<feature type="compositionally biased region" description="Polar residues" evidence="5">
    <location>
        <begin position="728"/>
        <end position="746"/>
    </location>
</feature>
<feature type="region of interest" description="Disordered" evidence="5">
    <location>
        <begin position="698"/>
        <end position="788"/>
    </location>
</feature>
<keyword evidence="2 4" id="KW-0863">Zinc-finger</keyword>
<dbReference type="Proteomes" id="UP001331761">
    <property type="component" value="Unassembled WGS sequence"/>
</dbReference>
<keyword evidence="10" id="KW-1185">Reference proteome</keyword>
<dbReference type="PROSITE" id="PS51270">
    <property type="entry name" value="ZF_CTCHY"/>
    <property type="match status" value="1"/>
</dbReference>
<keyword evidence="3" id="KW-0862">Zinc</keyword>
<proteinExistence type="predicted"/>
<dbReference type="AlphaFoldDB" id="A0AAN8IUI6"/>
<feature type="compositionally biased region" description="Low complexity" evidence="5">
    <location>
        <begin position="708"/>
        <end position="721"/>
    </location>
</feature>
<keyword evidence="1" id="KW-0479">Metal-binding</keyword>
<evidence type="ECO:0000313" key="10">
    <source>
        <dbReference type="Proteomes" id="UP001331761"/>
    </source>
</evidence>
<evidence type="ECO:0000256" key="1">
    <source>
        <dbReference type="ARBA" id="ARBA00022723"/>
    </source>
</evidence>
<dbReference type="InterPro" id="IPR013083">
    <property type="entry name" value="Znf_RING/FYVE/PHD"/>
</dbReference>
<feature type="domain" description="PHD-type" evidence="6">
    <location>
        <begin position="295"/>
        <end position="345"/>
    </location>
</feature>
<dbReference type="SUPFAM" id="SSF57903">
    <property type="entry name" value="FYVE/PHD zinc finger"/>
    <property type="match status" value="1"/>
</dbReference>
<reference evidence="9 10" key="1">
    <citation type="submission" date="2019-10" db="EMBL/GenBank/DDBJ databases">
        <title>Assembly and Annotation for the nematode Trichostrongylus colubriformis.</title>
        <authorList>
            <person name="Martin J."/>
        </authorList>
    </citation>
    <scope>NUCLEOTIDE SEQUENCE [LARGE SCALE GENOMIC DNA]</scope>
    <source>
        <strain evidence="9">G859</strain>
        <tissue evidence="9">Whole worm</tissue>
    </source>
</reference>
<feature type="region of interest" description="Disordered" evidence="5">
    <location>
        <begin position="853"/>
        <end position="902"/>
    </location>
</feature>
<comment type="caution">
    <text evidence="9">The sequence shown here is derived from an EMBL/GenBank/DDBJ whole genome shotgun (WGS) entry which is preliminary data.</text>
</comment>
<organism evidence="9 10">
    <name type="scientific">Trichostrongylus colubriformis</name>
    <name type="common">Black scour worm</name>
    <dbReference type="NCBI Taxonomy" id="6319"/>
    <lineage>
        <taxon>Eukaryota</taxon>
        <taxon>Metazoa</taxon>
        <taxon>Ecdysozoa</taxon>
        <taxon>Nematoda</taxon>
        <taxon>Chromadorea</taxon>
        <taxon>Rhabditida</taxon>
        <taxon>Rhabditina</taxon>
        <taxon>Rhabditomorpha</taxon>
        <taxon>Strongyloidea</taxon>
        <taxon>Trichostrongylidae</taxon>
        <taxon>Trichostrongylus</taxon>
    </lineage>
</organism>
<dbReference type="Pfam" id="PF13831">
    <property type="entry name" value="PHD_2"/>
    <property type="match status" value="1"/>
</dbReference>
<dbReference type="GO" id="GO:0006357">
    <property type="term" value="P:regulation of transcription by RNA polymerase II"/>
    <property type="evidence" value="ECO:0007669"/>
    <property type="project" value="TreeGrafter"/>
</dbReference>
<dbReference type="PANTHER" id="PTHR13793">
    <property type="entry name" value="PHD FINGER PROTEINS"/>
    <property type="match status" value="1"/>
</dbReference>
<evidence type="ECO:0000259" key="8">
    <source>
        <dbReference type="PROSITE" id="PS51805"/>
    </source>
</evidence>
<dbReference type="InterPro" id="IPR001965">
    <property type="entry name" value="Znf_PHD"/>
</dbReference>
<feature type="domain" description="PHD-type" evidence="8">
    <location>
        <begin position="349"/>
        <end position="463"/>
    </location>
</feature>
<dbReference type="PANTHER" id="PTHR13793:SF160">
    <property type="entry name" value="PHD FINGER PROTEIN RHINOCEROS"/>
    <property type="match status" value="1"/>
</dbReference>
<evidence type="ECO:0000256" key="5">
    <source>
        <dbReference type="SAM" id="MobiDB-lite"/>
    </source>
</evidence>
<sequence length="941" mass="106533">MKFENRRSIQSLCQGMESCEEEDDHSPRRGHSYHRLDSNVGTPTTSSRCLGDSHIEVSDEDRDIGSTGRENTKKTGVFGSKGRREVKRDERYMKEDCIDSILDDRYPFLDGTNRRNYYIIRSDGRLAEVFRTDLFDRLRKGIGAGEESDDDDVPGSGLARMTDRWRAEWSNGIQIPLRTTNPNPAEVRKAVVKPMSPKLSRVSRKRRELIQDFFANAYEPVRTAPLRLYECTILDELWVKLFNEQRAHTKTPLLHMEVFLEIMNEFEIECYKNIHRKLLEPLHSPSSRIEDGDDEAACDICLAVDSEPDDEMVFCDGCNLCVHMSCYGLQELPPDEWLCMKCLLCYGRNPPCVLCPTIGGALKCTDTNQWAHVVCALWIPECRFGDFEKREPITRIHEIKEERWSAKCSICDTRQGACIKCSVDSCMSSFHSTCALRSGLEMRIEQDPIDDRIHMISLCPKHRFAKPFRKDEKLCESSQTASDDETAGICGSSPLEKLEQACYEFVDYAAIATKMKLDPSVVADVFAYWVKKRLLLNKGKPLIENLQDEIKVVEPDPPQLELPVYTESKPVEVKRKRGRPRKNPVDEAVTPSASEVKVLDSEALCAKERLQRSLSGGKRLFDLVLRKCKEQRNYLNAHMGGLLLITEHLSKPVPLSHRTDRYLNEVLQTFCLREVIEEGEKRADEICGLNELIVPKASPSSRRDDVSSIESTPASTSSSESYHPPCLRNNSSVTQGLHAENQQITPSKRVPRRSLSSPRKCLRKRRKPPLTTSKDFEEQRHNRRRTLRSSDLKTFEKAYLPRTHDLDGGCAAADPSNTSFHGRDTHQNVKAAELVLSDASMINKREEDANVAVIPEASAHMKQSSSKGRSKSRAQRKSDTTVALDGSKSPSPKRQRNAQATGRKCILVSHRFAEQLIIDGTSSERKHVALGMIARSNSNSG</sequence>
<dbReference type="Pfam" id="PF13832">
    <property type="entry name" value="zf-HC5HC2H_2"/>
    <property type="match status" value="1"/>
</dbReference>
<evidence type="ECO:0000256" key="2">
    <source>
        <dbReference type="ARBA" id="ARBA00022771"/>
    </source>
</evidence>
<protein>
    <submittedName>
        <fullName evidence="9">PHD-finger</fullName>
    </submittedName>
</protein>
<feature type="domain" description="CTCHY-type" evidence="7">
    <location>
        <begin position="293"/>
        <end position="365"/>
    </location>
</feature>
<dbReference type="InterPro" id="IPR019786">
    <property type="entry name" value="Zinc_finger_PHD-type_CS"/>
</dbReference>
<evidence type="ECO:0000259" key="6">
    <source>
        <dbReference type="PROSITE" id="PS50016"/>
    </source>
</evidence>
<feature type="region of interest" description="Disordered" evidence="5">
    <location>
        <begin position="58"/>
        <end position="77"/>
    </location>
</feature>
<dbReference type="PROSITE" id="PS01359">
    <property type="entry name" value="ZF_PHD_1"/>
    <property type="match status" value="1"/>
</dbReference>
<dbReference type="InterPro" id="IPR017921">
    <property type="entry name" value="Znf_CTCHY"/>
</dbReference>
<evidence type="ECO:0000259" key="7">
    <source>
        <dbReference type="PROSITE" id="PS51270"/>
    </source>
</evidence>
<evidence type="ECO:0000313" key="9">
    <source>
        <dbReference type="EMBL" id="KAK5982067.1"/>
    </source>
</evidence>
<dbReference type="CDD" id="cd15492">
    <property type="entry name" value="PHD_BRPF_JADE_like"/>
    <property type="match status" value="1"/>
</dbReference>
<name>A0AAN8IUI6_TRICO</name>
<dbReference type="PROSITE" id="PS51805">
    <property type="entry name" value="EPHD"/>
    <property type="match status" value="1"/>
</dbReference>
<dbReference type="InterPro" id="IPR019787">
    <property type="entry name" value="Znf_PHD-finger"/>
</dbReference>
<dbReference type="InterPro" id="IPR034732">
    <property type="entry name" value="EPHD"/>
</dbReference>
<dbReference type="SMART" id="SM00249">
    <property type="entry name" value="PHD"/>
    <property type="match status" value="2"/>
</dbReference>
<dbReference type="PROSITE" id="PS50016">
    <property type="entry name" value="ZF_PHD_2"/>
    <property type="match status" value="1"/>
</dbReference>
<dbReference type="GO" id="GO:0008270">
    <property type="term" value="F:zinc ion binding"/>
    <property type="evidence" value="ECO:0007669"/>
    <property type="project" value="UniProtKB-KW"/>
</dbReference>
<dbReference type="EMBL" id="WIXE01005579">
    <property type="protein sequence ID" value="KAK5982067.1"/>
    <property type="molecule type" value="Genomic_DNA"/>
</dbReference>
<gene>
    <name evidence="9" type="ORF">GCK32_000820</name>
</gene>
<dbReference type="Gene3D" id="3.30.40.10">
    <property type="entry name" value="Zinc/RING finger domain, C3HC4 (zinc finger)"/>
    <property type="match status" value="2"/>
</dbReference>
<accession>A0AAN8IUI6</accession>
<feature type="region of interest" description="Disordered" evidence="5">
    <location>
        <begin position="16"/>
        <end position="51"/>
    </location>
</feature>
<feature type="compositionally biased region" description="Polar residues" evidence="5">
    <location>
        <begin position="39"/>
        <end position="48"/>
    </location>
</feature>
<evidence type="ECO:0000256" key="4">
    <source>
        <dbReference type="PROSITE-ProRule" id="PRU00965"/>
    </source>
</evidence>
<evidence type="ECO:0000256" key="3">
    <source>
        <dbReference type="ARBA" id="ARBA00022833"/>
    </source>
</evidence>
<dbReference type="InterPro" id="IPR050701">
    <property type="entry name" value="Histone_Mod_Regulator"/>
</dbReference>
<dbReference type="InterPro" id="IPR011011">
    <property type="entry name" value="Znf_FYVE_PHD"/>
</dbReference>